<dbReference type="SMART" id="SM00771">
    <property type="entry name" value="ZipA_C"/>
    <property type="match status" value="1"/>
</dbReference>
<dbReference type="PANTHER" id="PTHR38685">
    <property type="entry name" value="CELL DIVISION PROTEIN ZIPA"/>
    <property type="match status" value="1"/>
</dbReference>
<evidence type="ECO:0000313" key="11">
    <source>
        <dbReference type="EMBL" id="OMG55098.1"/>
    </source>
</evidence>
<dbReference type="Pfam" id="PF04354">
    <property type="entry name" value="ZipA_C"/>
    <property type="match status" value="1"/>
</dbReference>
<protein>
    <recommendedName>
        <fullName evidence="8">Cell division protein ZipA</fullName>
    </recommendedName>
</protein>
<keyword evidence="2 9" id="KW-0997">Cell inner membrane</keyword>
<evidence type="ECO:0000259" key="10">
    <source>
        <dbReference type="SMART" id="SM00771"/>
    </source>
</evidence>
<feature type="domain" description="ZipA C-terminal FtsZ-binding" evidence="10">
    <location>
        <begin position="294"/>
        <end position="419"/>
    </location>
</feature>
<keyword evidence="5" id="KW-1133">Transmembrane helix</keyword>
<organism evidence="11 12">
    <name type="scientific">Azonexus hydrophilus</name>
    <dbReference type="NCBI Taxonomy" id="418702"/>
    <lineage>
        <taxon>Bacteria</taxon>
        <taxon>Pseudomonadati</taxon>
        <taxon>Pseudomonadota</taxon>
        <taxon>Betaproteobacteria</taxon>
        <taxon>Rhodocyclales</taxon>
        <taxon>Azonexaceae</taxon>
        <taxon>Azonexus</taxon>
    </lineage>
</organism>
<dbReference type="RefSeq" id="WP_076093802.1">
    <property type="nucleotide sequence ID" value="NZ_MTHD01000002.1"/>
</dbReference>
<comment type="subcellular location">
    <subcellularLocation>
        <location evidence="9">Cell inner membrane</location>
        <topology evidence="9">Single-pass type I membrane protein</topology>
    </subcellularLocation>
</comment>
<evidence type="ECO:0000256" key="3">
    <source>
        <dbReference type="ARBA" id="ARBA00022618"/>
    </source>
</evidence>
<sequence length="444" mass="48820">MTELQYGLIGLGGLAIAGVVAYNKWQEYRHRKVAESVLTPHHEDVLLNGVPRPPAPAAPEREERLQERVEPVFAFDEPPAAEVQEFTATPVLAEELAVADVPDEAVAFAPAPAFVAEPEPEPEPEPEAVFAAPVAPEILPPPVPAPAMPPAAAATTVRQEPLAELPPDEAPIELLDPRIEFIVAMELVEPVSSRQILQSQRDVLHRLGKPVHWVAFNERKREWERLRFDSEVQVRRLRVGLQLVNRLGPVSDGDLAMFTGAMHALADELMAVADMPPSRVLDRAAEIDRFCAAVDLEIGLNLVSRGVAFPGTKIRALAEAAGMVLGLDGLFTRYDDDGRPQFSLQNYESTAFSADSLRTLTTHGLTFLLDVPRVDHGERVFMQMTEQAKRFADTLQGTLVDDNRHPLGESQLDHIRREFIGKPQATMQTFGLPAGSPQALRLFS</sequence>
<evidence type="ECO:0000256" key="6">
    <source>
        <dbReference type="ARBA" id="ARBA00023136"/>
    </source>
</evidence>
<evidence type="ECO:0000256" key="2">
    <source>
        <dbReference type="ARBA" id="ARBA00022519"/>
    </source>
</evidence>
<evidence type="ECO:0000256" key="9">
    <source>
        <dbReference type="RuleBase" id="RU003613"/>
    </source>
</evidence>
<accession>A0A1R1I8J4</accession>
<dbReference type="EMBL" id="MTHD01000002">
    <property type="protein sequence ID" value="OMG55098.1"/>
    <property type="molecule type" value="Genomic_DNA"/>
</dbReference>
<reference evidence="11 12" key="1">
    <citation type="submission" date="2016-10" db="EMBL/GenBank/DDBJ databases">
        <title>Alkaliphiles isolated from bioreactors.</title>
        <authorList>
            <person name="Salah Z."/>
            <person name="Rout S.P."/>
            <person name="Humphreys P.N."/>
        </authorList>
    </citation>
    <scope>NUCLEOTIDE SEQUENCE [LARGE SCALE GENOMIC DNA]</scope>
    <source>
        <strain evidence="11 12">ZS02</strain>
    </source>
</reference>
<dbReference type="GO" id="GO:0005886">
    <property type="term" value="C:plasma membrane"/>
    <property type="evidence" value="ECO:0007669"/>
    <property type="project" value="UniProtKB-SubCell"/>
</dbReference>
<evidence type="ECO:0000256" key="5">
    <source>
        <dbReference type="ARBA" id="ARBA00022989"/>
    </source>
</evidence>
<dbReference type="InterPro" id="IPR011919">
    <property type="entry name" value="Cell_div_ZipA"/>
</dbReference>
<comment type="similarity">
    <text evidence="8">Belongs to the ZipA family.</text>
</comment>
<dbReference type="STRING" id="418702.BJN45_08085"/>
<evidence type="ECO:0000256" key="4">
    <source>
        <dbReference type="ARBA" id="ARBA00022692"/>
    </source>
</evidence>
<evidence type="ECO:0000256" key="7">
    <source>
        <dbReference type="ARBA" id="ARBA00023306"/>
    </source>
</evidence>
<evidence type="ECO:0000256" key="1">
    <source>
        <dbReference type="ARBA" id="ARBA00022475"/>
    </source>
</evidence>
<dbReference type="Proteomes" id="UP000187526">
    <property type="component" value="Unassembled WGS sequence"/>
</dbReference>
<keyword evidence="4 9" id="KW-0812">Transmembrane</keyword>
<proteinExistence type="inferred from homology"/>
<comment type="caution">
    <text evidence="11">The sequence shown here is derived from an EMBL/GenBank/DDBJ whole genome shotgun (WGS) entry which is preliminary data.</text>
</comment>
<dbReference type="PANTHER" id="PTHR38685:SF1">
    <property type="entry name" value="CELL DIVISION PROTEIN ZIPA"/>
    <property type="match status" value="1"/>
</dbReference>
<evidence type="ECO:0000256" key="8">
    <source>
        <dbReference type="RuleBase" id="RU003612"/>
    </source>
</evidence>
<dbReference type="OrthoDB" id="8521018at2"/>
<gene>
    <name evidence="11" type="ORF">BJN45_08085</name>
</gene>
<evidence type="ECO:0000313" key="12">
    <source>
        <dbReference type="Proteomes" id="UP000187526"/>
    </source>
</evidence>
<dbReference type="InterPro" id="IPR036765">
    <property type="entry name" value="ZipA_FtsZ-bd_C_sf"/>
</dbReference>
<dbReference type="GO" id="GO:0032153">
    <property type="term" value="C:cell division site"/>
    <property type="evidence" value="ECO:0007669"/>
    <property type="project" value="TreeGrafter"/>
</dbReference>
<keyword evidence="12" id="KW-1185">Reference proteome</keyword>
<dbReference type="AlphaFoldDB" id="A0A1R1I8J4"/>
<keyword evidence="6 9" id="KW-0472">Membrane</keyword>
<dbReference type="SUPFAM" id="SSF64383">
    <property type="entry name" value="Cell-division protein ZipA, C-terminal domain"/>
    <property type="match status" value="1"/>
</dbReference>
<keyword evidence="1 9" id="KW-1003">Cell membrane</keyword>
<comment type="function">
    <text evidence="8">Essential cell division protein that stabilizes the FtsZ protofilaments by cross-linking them and that serves as a cytoplasmic membrane anchor for the Z ring. Also required for the recruitment to the septal ring of downstream cell division proteins.</text>
</comment>
<dbReference type="Gene3D" id="3.30.1400.10">
    <property type="entry name" value="ZipA, C-terminal FtsZ-binding domain"/>
    <property type="match status" value="1"/>
</dbReference>
<name>A0A1R1I8J4_9RHOO</name>
<dbReference type="GO" id="GO:0000917">
    <property type="term" value="P:division septum assembly"/>
    <property type="evidence" value="ECO:0007669"/>
    <property type="project" value="TreeGrafter"/>
</dbReference>
<keyword evidence="7 8" id="KW-0131">Cell cycle</keyword>
<keyword evidence="3 8" id="KW-0132">Cell division</keyword>
<dbReference type="InterPro" id="IPR007449">
    <property type="entry name" value="ZipA_FtsZ-bd_C"/>
</dbReference>